<proteinExistence type="predicted"/>
<dbReference type="AlphaFoldDB" id="A0A9D3VIH6"/>
<gene>
    <name evidence="2" type="ORF">J1N35_023162</name>
</gene>
<keyword evidence="3" id="KW-1185">Reference proteome</keyword>
<comment type="caution">
    <text evidence="2">The sequence shown here is derived from an EMBL/GenBank/DDBJ whole genome shotgun (WGS) entry which is preliminary data.</text>
</comment>
<sequence>MNETDYMWYNDEITLDDKIYKDGVYEEFEQPHEFIGKLNEALKEDHDMSKNLDKPSCDLYEMPSRETTNTNNSEVLSNMSDIMA</sequence>
<accession>A0A9D3VIH6</accession>
<evidence type="ECO:0000256" key="1">
    <source>
        <dbReference type="SAM" id="MobiDB-lite"/>
    </source>
</evidence>
<name>A0A9D3VIH6_9ROSI</name>
<feature type="compositionally biased region" description="Polar residues" evidence="1">
    <location>
        <begin position="65"/>
        <end position="84"/>
    </location>
</feature>
<protein>
    <submittedName>
        <fullName evidence="2">Uncharacterized protein</fullName>
    </submittedName>
</protein>
<dbReference type="EMBL" id="JAIQCV010000007">
    <property type="protein sequence ID" value="KAH1083401.1"/>
    <property type="molecule type" value="Genomic_DNA"/>
</dbReference>
<reference evidence="2 3" key="1">
    <citation type="journal article" date="2021" name="Plant Biotechnol. J.">
        <title>Multi-omics assisted identification of the key and species-specific regulatory components of drought-tolerant mechanisms in Gossypium stocksii.</title>
        <authorList>
            <person name="Yu D."/>
            <person name="Ke L."/>
            <person name="Zhang D."/>
            <person name="Wu Y."/>
            <person name="Sun Y."/>
            <person name="Mei J."/>
            <person name="Sun J."/>
            <person name="Sun Y."/>
        </authorList>
    </citation>
    <scope>NUCLEOTIDE SEQUENCE [LARGE SCALE GENOMIC DNA]</scope>
    <source>
        <strain evidence="3">cv. E1</strain>
        <tissue evidence="2">Leaf</tissue>
    </source>
</reference>
<evidence type="ECO:0000313" key="2">
    <source>
        <dbReference type="EMBL" id="KAH1083401.1"/>
    </source>
</evidence>
<dbReference type="Proteomes" id="UP000828251">
    <property type="component" value="Unassembled WGS sequence"/>
</dbReference>
<feature type="region of interest" description="Disordered" evidence="1">
    <location>
        <begin position="60"/>
        <end position="84"/>
    </location>
</feature>
<organism evidence="2 3">
    <name type="scientific">Gossypium stocksii</name>
    <dbReference type="NCBI Taxonomy" id="47602"/>
    <lineage>
        <taxon>Eukaryota</taxon>
        <taxon>Viridiplantae</taxon>
        <taxon>Streptophyta</taxon>
        <taxon>Embryophyta</taxon>
        <taxon>Tracheophyta</taxon>
        <taxon>Spermatophyta</taxon>
        <taxon>Magnoliopsida</taxon>
        <taxon>eudicotyledons</taxon>
        <taxon>Gunneridae</taxon>
        <taxon>Pentapetalae</taxon>
        <taxon>rosids</taxon>
        <taxon>malvids</taxon>
        <taxon>Malvales</taxon>
        <taxon>Malvaceae</taxon>
        <taxon>Malvoideae</taxon>
        <taxon>Gossypium</taxon>
    </lineage>
</organism>
<evidence type="ECO:0000313" key="3">
    <source>
        <dbReference type="Proteomes" id="UP000828251"/>
    </source>
</evidence>